<dbReference type="Proteomes" id="UP000032668">
    <property type="component" value="Unassembled WGS sequence"/>
</dbReference>
<comment type="caution">
    <text evidence="2">The sequence shown here is derived from an EMBL/GenBank/DDBJ whole genome shotgun (WGS) entry which is preliminary data.</text>
</comment>
<keyword evidence="3" id="KW-1185">Reference proteome</keyword>
<dbReference type="STRING" id="1120923.SAMN02746095_03374"/>
<feature type="domain" description="Transposase IS4-like" evidence="1">
    <location>
        <begin position="22"/>
        <end position="112"/>
    </location>
</feature>
<dbReference type="GO" id="GO:0003677">
    <property type="term" value="F:DNA binding"/>
    <property type="evidence" value="ECO:0007669"/>
    <property type="project" value="InterPro"/>
</dbReference>
<reference evidence="2 3" key="1">
    <citation type="submission" date="2012-11" db="EMBL/GenBank/DDBJ databases">
        <title>Whole genome sequence of Acidocella aminolytica 101 = DSM 11237.</title>
        <authorList>
            <person name="Azuma Y."/>
            <person name="Higashiura N."/>
            <person name="Hirakawa H."/>
            <person name="Matsushita K."/>
        </authorList>
    </citation>
    <scope>NUCLEOTIDE SEQUENCE [LARGE SCALE GENOMIC DNA]</scope>
    <source>
        <strain evidence="3">101 / DSM 11237</strain>
    </source>
</reference>
<accession>A0A0D6PK12</accession>
<gene>
    <name evidence="2" type="ORF">Aam_157_001</name>
</gene>
<dbReference type="InterPro" id="IPR002559">
    <property type="entry name" value="Transposase_11"/>
</dbReference>
<evidence type="ECO:0000259" key="1">
    <source>
        <dbReference type="Pfam" id="PF01609"/>
    </source>
</evidence>
<protein>
    <submittedName>
        <fullName evidence="2">Transposase IS4</fullName>
    </submittedName>
</protein>
<evidence type="ECO:0000313" key="2">
    <source>
        <dbReference type="EMBL" id="GAN82105.1"/>
    </source>
</evidence>
<dbReference type="GO" id="GO:0006313">
    <property type="term" value="P:DNA transposition"/>
    <property type="evidence" value="ECO:0007669"/>
    <property type="project" value="InterPro"/>
</dbReference>
<dbReference type="Pfam" id="PF01609">
    <property type="entry name" value="DDE_Tnp_1"/>
    <property type="match status" value="1"/>
</dbReference>
<dbReference type="AlphaFoldDB" id="A0A0D6PK12"/>
<sequence length="115" mass="12729">MCSEILRDVNKYLATRGLRISTGTIVDATIVHAPSSTKNEAKARDPEMRQTRKANQWYFGMKADIGVDSKTRLIHAVAATAANALDSTVLEDLLHGDEIQVWGDQAYSGQREVIR</sequence>
<dbReference type="PANTHER" id="PTHR35604:SF2">
    <property type="entry name" value="TRANSPOSASE INSH FOR INSERTION SEQUENCE ELEMENT IS5A-RELATED"/>
    <property type="match status" value="1"/>
</dbReference>
<proteinExistence type="predicted"/>
<dbReference type="EMBL" id="BANC01000154">
    <property type="protein sequence ID" value="GAN82105.1"/>
    <property type="molecule type" value="Genomic_DNA"/>
</dbReference>
<dbReference type="PANTHER" id="PTHR35604">
    <property type="entry name" value="TRANSPOSASE INSH FOR INSERTION SEQUENCE ELEMENT IS5A-RELATED"/>
    <property type="match status" value="1"/>
</dbReference>
<dbReference type="GO" id="GO:0004803">
    <property type="term" value="F:transposase activity"/>
    <property type="evidence" value="ECO:0007669"/>
    <property type="project" value="InterPro"/>
</dbReference>
<evidence type="ECO:0000313" key="3">
    <source>
        <dbReference type="Proteomes" id="UP000032668"/>
    </source>
</evidence>
<name>A0A0D6PK12_9PROT</name>
<organism evidence="2 3">
    <name type="scientific">Acidocella aminolytica 101 = DSM 11237</name>
    <dbReference type="NCBI Taxonomy" id="1120923"/>
    <lineage>
        <taxon>Bacteria</taxon>
        <taxon>Pseudomonadati</taxon>
        <taxon>Pseudomonadota</taxon>
        <taxon>Alphaproteobacteria</taxon>
        <taxon>Acetobacterales</taxon>
        <taxon>Acidocellaceae</taxon>
        <taxon>Acidocella</taxon>
    </lineage>
</organism>